<protein>
    <recommendedName>
        <fullName evidence="4">Flagellar hook-length control protein FliK</fullName>
    </recommendedName>
</protein>
<dbReference type="NCBIfam" id="NF041766">
    <property type="entry name" value="choice_anch_U"/>
    <property type="match status" value="1"/>
</dbReference>
<evidence type="ECO:0000313" key="2">
    <source>
        <dbReference type="EMBL" id="MCW5323709.1"/>
    </source>
</evidence>
<dbReference type="Proteomes" id="UP001208935">
    <property type="component" value="Unassembled WGS sequence"/>
</dbReference>
<dbReference type="InterPro" id="IPR053784">
    <property type="entry name" value="Choice_anch_U_dom"/>
</dbReference>
<evidence type="ECO:0008006" key="4">
    <source>
        <dbReference type="Google" id="ProtNLM"/>
    </source>
</evidence>
<dbReference type="InterPro" id="IPR028059">
    <property type="entry name" value="SWM_rpt"/>
</dbReference>
<evidence type="ECO:0000256" key="1">
    <source>
        <dbReference type="SAM" id="MobiDB-lite"/>
    </source>
</evidence>
<comment type="caution">
    <text evidence="2">The sequence shown here is derived from an EMBL/GenBank/DDBJ whole genome shotgun (WGS) entry which is preliminary data.</text>
</comment>
<feature type="non-terminal residue" evidence="2">
    <location>
        <position position="1"/>
    </location>
</feature>
<dbReference type="Pfam" id="PF13753">
    <property type="entry name" value="SWM_repeat"/>
    <property type="match status" value="1"/>
</dbReference>
<sequence>NVTVDARAKTVTLTLAMAVSHGESVTVAYADPTTDDDANAIQDTAGNDAATFAAMAVDNRTPAPQGQTPSAASAPSTLSTLSAPAGPTDKSTQDSDGIPGSAKDQTPGISSPAGTAPVAGDGNGDGIQDNTQAAVHSTRLVLSNPTGASQPADTTSTPVTLVAGSQDGKLDPDNSGARITRLAQEDAPAELPQGMETPLGLLSFEATLATGRSSQTFSLYLDPALGVNGYWTRDSAGNWVNLSSAPYGGKVASEGGRLRLDFEISDGGPFDADGRANGALTAPGAAAQMPLSLVGQAPDAAGGLWF</sequence>
<proteinExistence type="predicted"/>
<gene>
    <name evidence="2" type="ORF">D5039_21965</name>
</gene>
<feature type="compositionally biased region" description="Low complexity" evidence="1">
    <location>
        <begin position="61"/>
        <end position="85"/>
    </location>
</feature>
<evidence type="ECO:0000313" key="3">
    <source>
        <dbReference type="Proteomes" id="UP001208935"/>
    </source>
</evidence>
<organism evidence="2 3">
    <name type="scientific">Verminephrobacter aporrectodeae subsp. tuberculatae</name>
    <dbReference type="NCBI Taxonomy" id="1110392"/>
    <lineage>
        <taxon>Bacteria</taxon>
        <taxon>Pseudomonadati</taxon>
        <taxon>Pseudomonadota</taxon>
        <taxon>Betaproteobacteria</taxon>
        <taxon>Burkholderiales</taxon>
        <taxon>Comamonadaceae</taxon>
        <taxon>Verminephrobacter</taxon>
    </lineage>
</organism>
<name>A0ABT3KZE5_9BURK</name>
<dbReference type="EMBL" id="QZCW01000008">
    <property type="protein sequence ID" value="MCW5323709.1"/>
    <property type="molecule type" value="Genomic_DNA"/>
</dbReference>
<feature type="region of interest" description="Disordered" evidence="1">
    <location>
        <begin position="60"/>
        <end position="129"/>
    </location>
</feature>
<reference evidence="3" key="1">
    <citation type="submission" date="2023-07" db="EMBL/GenBank/DDBJ databases">
        <title>Verminephrobacter genomes.</title>
        <authorList>
            <person name="Lund M.B."/>
        </authorList>
    </citation>
    <scope>NUCLEOTIDE SEQUENCE [LARGE SCALE GENOMIC DNA]</scope>
    <source>
        <strain evidence="3">AtM5-05</strain>
    </source>
</reference>
<dbReference type="RefSeq" id="WP_265283498.1">
    <property type="nucleotide sequence ID" value="NZ_QZCW01000008.1"/>
</dbReference>
<feature type="compositionally biased region" description="Polar residues" evidence="1">
    <location>
        <begin position="103"/>
        <end position="113"/>
    </location>
</feature>
<accession>A0ABT3KZE5</accession>
<keyword evidence="3" id="KW-1185">Reference proteome</keyword>